<keyword evidence="2" id="KW-0677">Repeat</keyword>
<dbReference type="EMBL" id="UZAJ01000178">
    <property type="protein sequence ID" value="VDO26073.1"/>
    <property type="molecule type" value="Genomic_DNA"/>
</dbReference>
<reference evidence="3 4" key="2">
    <citation type="submission" date="2018-11" db="EMBL/GenBank/DDBJ databases">
        <authorList>
            <consortium name="Pathogen Informatics"/>
        </authorList>
    </citation>
    <scope>NUCLEOTIDE SEQUENCE [LARGE SCALE GENOMIC DNA]</scope>
</reference>
<dbReference type="PANTHER" id="PTHR12764:SF4">
    <property type="entry name" value="INTRAFLAGELLAR TRANSPORT PROTEIN 122 HOMOLOG"/>
    <property type="match status" value="1"/>
</dbReference>
<accession>A0A183GZ58</accession>
<evidence type="ECO:0000313" key="3">
    <source>
        <dbReference type="EMBL" id="VDO26073.1"/>
    </source>
</evidence>
<sequence length="188" mass="21620">MNDRLKVNEKQEMNVKDDSVFSTMRLQSPCIPTIWSRTREAWPALIDSWIGHTSPAEVLPLVEFIVSDDINLEEARQLINAEPPLGQIENPLQEQMSLKTGKVMANREILLRLEKQQVIIAEWPPPFATRFYYNIIPEISIIQCNSCYRMFHADDFEIACLKTGGCPFCHVAPQKKTNRNFIGDNDIE</sequence>
<name>A0A183GZ58_9BILA</name>
<dbReference type="PANTHER" id="PTHR12764">
    <property type="entry name" value="WD REPEAT DOMAIN-RELATED"/>
    <property type="match status" value="1"/>
</dbReference>
<dbReference type="WBParaSite" id="OFLC_0000051701-mRNA-1">
    <property type="protein sequence ID" value="OFLC_0000051701-mRNA-1"/>
    <property type="gene ID" value="OFLC_0000051701"/>
</dbReference>
<dbReference type="GO" id="GO:1905515">
    <property type="term" value="P:non-motile cilium assembly"/>
    <property type="evidence" value="ECO:0007669"/>
    <property type="project" value="TreeGrafter"/>
</dbReference>
<proteinExistence type="predicted"/>
<organism evidence="5">
    <name type="scientific">Onchocerca flexuosa</name>
    <dbReference type="NCBI Taxonomy" id="387005"/>
    <lineage>
        <taxon>Eukaryota</taxon>
        <taxon>Metazoa</taxon>
        <taxon>Ecdysozoa</taxon>
        <taxon>Nematoda</taxon>
        <taxon>Chromadorea</taxon>
        <taxon>Rhabditida</taxon>
        <taxon>Spirurina</taxon>
        <taxon>Spiruromorpha</taxon>
        <taxon>Filarioidea</taxon>
        <taxon>Onchocercidae</taxon>
        <taxon>Onchocerca</taxon>
    </lineage>
</organism>
<gene>
    <name evidence="3" type="ORF">OFLC_LOCUS518</name>
</gene>
<dbReference type="Pfam" id="PF25143">
    <property type="entry name" value="Zn_ribbon_IFT122_C"/>
    <property type="match status" value="1"/>
</dbReference>
<reference evidence="5" key="1">
    <citation type="submission" date="2016-06" db="UniProtKB">
        <authorList>
            <consortium name="WormBaseParasite"/>
        </authorList>
    </citation>
    <scope>IDENTIFICATION</scope>
</reference>
<dbReference type="AlphaFoldDB" id="A0A183GZ58"/>
<dbReference type="GO" id="GO:0061512">
    <property type="term" value="P:protein localization to cilium"/>
    <property type="evidence" value="ECO:0007669"/>
    <property type="project" value="TreeGrafter"/>
</dbReference>
<protein>
    <submittedName>
        <fullName evidence="5">DUF2007 domain-containing protein</fullName>
    </submittedName>
</protein>
<dbReference type="GO" id="GO:0097730">
    <property type="term" value="C:non-motile cilium"/>
    <property type="evidence" value="ECO:0007669"/>
    <property type="project" value="TreeGrafter"/>
</dbReference>
<evidence type="ECO:0000313" key="5">
    <source>
        <dbReference type="WBParaSite" id="OFLC_0000051701-mRNA-1"/>
    </source>
</evidence>
<dbReference type="STRING" id="387005.A0A183GZ58"/>
<dbReference type="GO" id="GO:0035721">
    <property type="term" value="P:intraciliary retrograde transport"/>
    <property type="evidence" value="ECO:0007669"/>
    <property type="project" value="TreeGrafter"/>
</dbReference>
<keyword evidence="1" id="KW-0853">WD repeat</keyword>
<evidence type="ECO:0000256" key="2">
    <source>
        <dbReference type="ARBA" id="ARBA00022737"/>
    </source>
</evidence>
<evidence type="ECO:0000313" key="4">
    <source>
        <dbReference type="Proteomes" id="UP000267606"/>
    </source>
</evidence>
<evidence type="ECO:0000256" key="1">
    <source>
        <dbReference type="ARBA" id="ARBA00022574"/>
    </source>
</evidence>
<keyword evidence="4" id="KW-1185">Reference proteome</keyword>
<dbReference type="Proteomes" id="UP000267606">
    <property type="component" value="Unassembled WGS sequence"/>
</dbReference>
<dbReference type="InterPro" id="IPR039857">
    <property type="entry name" value="Ift122/121"/>
</dbReference>
<dbReference type="GO" id="GO:0030991">
    <property type="term" value="C:intraciliary transport particle A"/>
    <property type="evidence" value="ECO:0007669"/>
    <property type="project" value="TreeGrafter"/>
</dbReference>